<proteinExistence type="predicted"/>
<evidence type="ECO:0000259" key="1">
    <source>
        <dbReference type="Pfam" id="PF07238"/>
    </source>
</evidence>
<gene>
    <name evidence="2" type="ORF">C7S18_05390</name>
</gene>
<feature type="domain" description="PilZ" evidence="1">
    <location>
        <begin position="12"/>
        <end position="104"/>
    </location>
</feature>
<organism evidence="2 3">
    <name type="scientific">Ahniella affigens</name>
    <dbReference type="NCBI Taxonomy" id="2021234"/>
    <lineage>
        <taxon>Bacteria</taxon>
        <taxon>Pseudomonadati</taxon>
        <taxon>Pseudomonadota</taxon>
        <taxon>Gammaproteobacteria</taxon>
        <taxon>Lysobacterales</taxon>
        <taxon>Rhodanobacteraceae</taxon>
        <taxon>Ahniella</taxon>
    </lineage>
</organism>
<dbReference type="Proteomes" id="UP000241074">
    <property type="component" value="Chromosome"/>
</dbReference>
<sequence>MGGMPRQGILSLAIKDKGALYNAYMGFLKTGGLFVPTAKRYNLGDEVFILLSLMDEKDRLPVAGKVVWITPPGAQGNRTSGIGVQFNETADGEAAKAKIEQILAGSLGAERMTHTM</sequence>
<dbReference type="Pfam" id="PF07238">
    <property type="entry name" value="PilZ"/>
    <property type="match status" value="1"/>
</dbReference>
<dbReference type="RefSeq" id="WP_106890598.1">
    <property type="nucleotide sequence ID" value="NZ_CP027860.1"/>
</dbReference>
<dbReference type="GO" id="GO:0035438">
    <property type="term" value="F:cyclic-di-GMP binding"/>
    <property type="evidence" value="ECO:0007669"/>
    <property type="project" value="InterPro"/>
</dbReference>
<reference evidence="2 3" key="1">
    <citation type="submission" date="2018-03" db="EMBL/GenBank/DDBJ databases">
        <title>Ahniella affigens gen. nov., sp. nov., a gammaproteobacterium isolated from sandy soil near a stream.</title>
        <authorList>
            <person name="Ko Y."/>
            <person name="Kim J.-H."/>
        </authorList>
    </citation>
    <scope>NUCLEOTIDE SEQUENCE [LARGE SCALE GENOMIC DNA]</scope>
    <source>
        <strain evidence="2 3">D13</strain>
    </source>
</reference>
<evidence type="ECO:0000313" key="3">
    <source>
        <dbReference type="Proteomes" id="UP000241074"/>
    </source>
</evidence>
<dbReference type="EMBL" id="CP027860">
    <property type="protein sequence ID" value="AVP96670.1"/>
    <property type="molecule type" value="Genomic_DNA"/>
</dbReference>
<evidence type="ECO:0000313" key="2">
    <source>
        <dbReference type="EMBL" id="AVP96670.1"/>
    </source>
</evidence>
<dbReference type="KEGG" id="xba:C7S18_05390"/>
<name>A0A2P1PPA3_9GAMM</name>
<reference evidence="2 3" key="2">
    <citation type="submission" date="2018-03" db="EMBL/GenBank/DDBJ databases">
        <authorList>
            <person name="Keele B.F."/>
        </authorList>
    </citation>
    <scope>NUCLEOTIDE SEQUENCE [LARGE SCALE GENOMIC DNA]</scope>
    <source>
        <strain evidence="2 3">D13</strain>
    </source>
</reference>
<protein>
    <submittedName>
        <fullName evidence="2">Pilus assembly protein PilZ</fullName>
    </submittedName>
</protein>
<dbReference type="AlphaFoldDB" id="A0A2P1PPA3"/>
<accession>A0A2P1PPA3</accession>
<keyword evidence="3" id="KW-1185">Reference proteome</keyword>
<dbReference type="OrthoDB" id="5296245at2"/>
<dbReference type="Gene3D" id="2.40.10.220">
    <property type="entry name" value="predicted glycosyltransferase like domains"/>
    <property type="match status" value="1"/>
</dbReference>
<dbReference type="InterPro" id="IPR009875">
    <property type="entry name" value="PilZ_domain"/>
</dbReference>